<name>A0A1X2GB54_9FUNG</name>
<evidence type="ECO:0000256" key="3">
    <source>
        <dbReference type="ARBA" id="ARBA00022833"/>
    </source>
</evidence>
<dbReference type="SUPFAM" id="SSF55729">
    <property type="entry name" value="Acyl-CoA N-acyltransferases (Nat)"/>
    <property type="match status" value="1"/>
</dbReference>
<dbReference type="GO" id="GO:0008270">
    <property type="term" value="F:zinc ion binding"/>
    <property type="evidence" value="ECO:0007669"/>
    <property type="project" value="UniProtKB-KW"/>
</dbReference>
<accession>A0A1X2GB54</accession>
<dbReference type="InterPro" id="IPR011011">
    <property type="entry name" value="Znf_FYVE_PHD"/>
</dbReference>
<feature type="compositionally biased region" description="Basic and acidic residues" evidence="4">
    <location>
        <begin position="276"/>
        <end position="300"/>
    </location>
</feature>
<reference evidence="6 7" key="1">
    <citation type="submission" date="2016-07" db="EMBL/GenBank/DDBJ databases">
        <title>Pervasive Adenine N6-methylation of Active Genes in Fungi.</title>
        <authorList>
            <consortium name="DOE Joint Genome Institute"/>
            <person name="Mondo S.J."/>
            <person name="Dannebaum R.O."/>
            <person name="Kuo R.C."/>
            <person name="Labutti K."/>
            <person name="Haridas S."/>
            <person name="Kuo A."/>
            <person name="Salamov A."/>
            <person name="Ahrendt S.R."/>
            <person name="Lipzen A."/>
            <person name="Sullivan W."/>
            <person name="Andreopoulos W.B."/>
            <person name="Clum A."/>
            <person name="Lindquist E."/>
            <person name="Daum C."/>
            <person name="Ramamoorthy G.K."/>
            <person name="Gryganskyi A."/>
            <person name="Culley D."/>
            <person name="Magnuson J.K."/>
            <person name="James T.Y."/>
            <person name="O'Malley M.A."/>
            <person name="Stajich J.E."/>
            <person name="Spatafora J.W."/>
            <person name="Visel A."/>
            <person name="Grigoriev I.V."/>
        </authorList>
    </citation>
    <scope>NUCLEOTIDE SEQUENCE [LARGE SCALE GENOMIC DNA]</scope>
    <source>
        <strain evidence="6 7">NRRL 3301</strain>
    </source>
</reference>
<keyword evidence="2" id="KW-0863">Zinc-finger</keyword>
<evidence type="ECO:0000313" key="6">
    <source>
        <dbReference type="EMBL" id="ORX49791.1"/>
    </source>
</evidence>
<dbReference type="SUPFAM" id="SSF57903">
    <property type="entry name" value="FYVE/PHD zinc finger"/>
    <property type="match status" value="1"/>
</dbReference>
<dbReference type="STRING" id="101127.A0A1X2GB54"/>
<dbReference type="Gene3D" id="3.40.630.30">
    <property type="match status" value="1"/>
</dbReference>
<keyword evidence="7" id="KW-1185">Reference proteome</keyword>
<protein>
    <recommendedName>
        <fullName evidence="5">N-acetyltransferase domain-containing protein</fullName>
    </recommendedName>
</protein>
<evidence type="ECO:0000256" key="2">
    <source>
        <dbReference type="ARBA" id="ARBA00022771"/>
    </source>
</evidence>
<evidence type="ECO:0000259" key="5">
    <source>
        <dbReference type="PROSITE" id="PS51186"/>
    </source>
</evidence>
<dbReference type="Pfam" id="PF13508">
    <property type="entry name" value="Acetyltransf_7"/>
    <property type="match status" value="1"/>
</dbReference>
<dbReference type="EMBL" id="MCGT01000025">
    <property type="protein sequence ID" value="ORX49791.1"/>
    <property type="molecule type" value="Genomic_DNA"/>
</dbReference>
<feature type="domain" description="N-acetyltransferase" evidence="5">
    <location>
        <begin position="479"/>
        <end position="618"/>
    </location>
</feature>
<organism evidence="6 7">
    <name type="scientific">Hesseltinella vesiculosa</name>
    <dbReference type="NCBI Taxonomy" id="101127"/>
    <lineage>
        <taxon>Eukaryota</taxon>
        <taxon>Fungi</taxon>
        <taxon>Fungi incertae sedis</taxon>
        <taxon>Mucoromycota</taxon>
        <taxon>Mucoromycotina</taxon>
        <taxon>Mucoromycetes</taxon>
        <taxon>Mucorales</taxon>
        <taxon>Cunninghamellaceae</taxon>
        <taxon>Hesseltinella</taxon>
    </lineage>
</organism>
<gene>
    <name evidence="6" type="ORF">DM01DRAFT_1337934</name>
</gene>
<dbReference type="InterPro" id="IPR016181">
    <property type="entry name" value="Acyl_CoA_acyltransferase"/>
</dbReference>
<dbReference type="InterPro" id="IPR001965">
    <property type="entry name" value="Znf_PHD"/>
</dbReference>
<dbReference type="OrthoDB" id="4080456at2759"/>
<dbReference type="InterPro" id="IPR000182">
    <property type="entry name" value="GNAT_dom"/>
</dbReference>
<feature type="compositionally biased region" description="Low complexity" evidence="4">
    <location>
        <begin position="242"/>
        <end position="253"/>
    </location>
</feature>
<evidence type="ECO:0000256" key="4">
    <source>
        <dbReference type="SAM" id="MobiDB-lite"/>
    </source>
</evidence>
<dbReference type="Proteomes" id="UP000242146">
    <property type="component" value="Unassembled WGS sequence"/>
</dbReference>
<evidence type="ECO:0000313" key="7">
    <source>
        <dbReference type="Proteomes" id="UP000242146"/>
    </source>
</evidence>
<dbReference type="GO" id="GO:0016747">
    <property type="term" value="F:acyltransferase activity, transferring groups other than amino-acyl groups"/>
    <property type="evidence" value="ECO:0007669"/>
    <property type="project" value="InterPro"/>
</dbReference>
<comment type="caution">
    <text evidence="6">The sequence shown here is derived from an EMBL/GenBank/DDBJ whole genome shotgun (WGS) entry which is preliminary data.</text>
</comment>
<dbReference type="PROSITE" id="PS51186">
    <property type="entry name" value="GNAT"/>
    <property type="match status" value="1"/>
</dbReference>
<keyword evidence="3" id="KW-0862">Zinc</keyword>
<keyword evidence="1" id="KW-0479">Metal-binding</keyword>
<feature type="region of interest" description="Disordered" evidence="4">
    <location>
        <begin position="187"/>
        <end position="304"/>
    </location>
</feature>
<dbReference type="CDD" id="cd04301">
    <property type="entry name" value="NAT_SF"/>
    <property type="match status" value="1"/>
</dbReference>
<dbReference type="SMART" id="SM00249">
    <property type="entry name" value="PHD"/>
    <property type="match status" value="1"/>
</dbReference>
<dbReference type="AlphaFoldDB" id="A0A1X2GB54"/>
<evidence type="ECO:0000256" key="1">
    <source>
        <dbReference type="ARBA" id="ARBA00022723"/>
    </source>
</evidence>
<proteinExistence type="predicted"/>
<dbReference type="Gene3D" id="3.90.980.20">
    <property type="match status" value="1"/>
</dbReference>
<feature type="compositionally biased region" description="Basic and acidic residues" evidence="4">
    <location>
        <begin position="187"/>
        <end position="202"/>
    </location>
</feature>
<sequence length="618" mass="70727">MPPVTKRPYDLTALAWNDDHSRNDQDIYCYCGKGFNSHKSMAQCNQCRQWYHCGCMPCLEKRPLMFGDVFYDFVCSICSQGEEKFGHDTLSWSGAVQLVLYHLTRQKRLGTGKQQDRYYFRFTSEVCEWLENEWDRLLKDRHKSATWRNTVASCLSTHPKLFLSGAAESSYGKGWWALTSEDPLTRHDHVSRDSSAKDPDQKVKKKLKRRTAKPESDMDAADATPTKKAKMQPENELSTNETTATATAATATKPKSKAKGKEKATTPDQPPVAMDLDDKVSTPDVKPAKAPEQKKPKSKPDPLMMDAQDEWNALQILEHAPRELTPQEMRFRRKLKLRRMKRNLHLKLFDIDQVVGAHLRSKTPMEPMSTETPLLGDMAVPTSRNVTVDRDQLSHGTKYENSFVSRLCGAPRLASTLTAKEPWLSAWNGRKLRPFIRRDFENKTARMALLEQIKCATGQPSRAKAITNRMTMPGNDTSIDYVYFQPQHLDQANLLLSRCFWDGIDVSESLQFPEFSVLAMYKRCVVGCAFMTPMAYITYFAVLPGWEGAGIGQFMLYHLFQTMISKDVTLHVSANNNAMILYQKFGFKPEQFVVNFYDKYLPEQSGFSKNAFFLRLRR</sequence>